<dbReference type="KEGG" id="dhe:111604198"/>
<dbReference type="GeneID" id="111604198"/>
<name>A0A6J1MEZ9_DROHY</name>
<dbReference type="SUPFAM" id="SSF52821">
    <property type="entry name" value="Rhodanese/Cell cycle control phosphatase"/>
    <property type="match status" value="1"/>
</dbReference>
<dbReference type="InterPro" id="IPR036873">
    <property type="entry name" value="Rhodanese-like_dom_sf"/>
</dbReference>
<dbReference type="RefSeq" id="XP_023177922.2">
    <property type="nucleotide sequence ID" value="XM_023322154.2"/>
</dbReference>
<organism evidence="2 3">
    <name type="scientific">Drosophila hydei</name>
    <name type="common">Fruit fly</name>
    <dbReference type="NCBI Taxonomy" id="7224"/>
    <lineage>
        <taxon>Eukaryota</taxon>
        <taxon>Metazoa</taxon>
        <taxon>Ecdysozoa</taxon>
        <taxon>Arthropoda</taxon>
        <taxon>Hexapoda</taxon>
        <taxon>Insecta</taxon>
        <taxon>Pterygota</taxon>
        <taxon>Neoptera</taxon>
        <taxon>Endopterygota</taxon>
        <taxon>Diptera</taxon>
        <taxon>Brachycera</taxon>
        <taxon>Muscomorpha</taxon>
        <taxon>Ephydroidea</taxon>
        <taxon>Drosophilidae</taxon>
        <taxon>Drosophila</taxon>
    </lineage>
</organism>
<protein>
    <submittedName>
        <fullName evidence="3">Rhodanese domain-containing protein CG4456</fullName>
    </submittedName>
</protein>
<evidence type="ECO:0000259" key="1">
    <source>
        <dbReference type="PROSITE" id="PS50206"/>
    </source>
</evidence>
<evidence type="ECO:0000313" key="3">
    <source>
        <dbReference type="RefSeq" id="XP_023177922.2"/>
    </source>
</evidence>
<gene>
    <name evidence="3" type="primary">LOC111604198</name>
</gene>
<sequence>MAKIFLRYCPIVTQAKGCTLRYLTTGRSNKFDVENYSTISTILQNISFAATTPQRLYSSGSPISIVDYAAVKKLVNESNKLLIDVREPKELQETGQIPSSINIPLGIVSQELAAKDQLFKSKYARNKPQPDTELVFHCRSGVRSLKAAEAAVAMGFKNVKNYEGSWLDWAEHEGLPK</sequence>
<reference evidence="3" key="1">
    <citation type="submission" date="2025-08" db="UniProtKB">
        <authorList>
            <consortium name="RefSeq"/>
        </authorList>
    </citation>
    <scope>IDENTIFICATION</scope>
    <source>
        <strain evidence="3">15085-1641.00</strain>
        <tissue evidence="3">Whole body</tissue>
    </source>
</reference>
<dbReference type="Pfam" id="PF00581">
    <property type="entry name" value="Rhodanese"/>
    <property type="match status" value="1"/>
</dbReference>
<dbReference type="InterPro" id="IPR001763">
    <property type="entry name" value="Rhodanese-like_dom"/>
</dbReference>
<dbReference type="PANTHER" id="PTHR44086:SF10">
    <property type="entry name" value="THIOSULFATE SULFURTRANSFERASE_RHODANESE-LIKE DOMAIN-CONTAINING PROTEIN 3"/>
    <property type="match status" value="1"/>
</dbReference>
<evidence type="ECO:0000313" key="2">
    <source>
        <dbReference type="Proteomes" id="UP000504633"/>
    </source>
</evidence>
<dbReference type="OMA" id="YEGSWTD"/>
<dbReference type="PROSITE" id="PS50206">
    <property type="entry name" value="RHODANESE_3"/>
    <property type="match status" value="1"/>
</dbReference>
<dbReference type="Gene3D" id="3.40.250.10">
    <property type="entry name" value="Rhodanese-like domain"/>
    <property type="match status" value="1"/>
</dbReference>
<dbReference type="Proteomes" id="UP000504633">
    <property type="component" value="Unplaced"/>
</dbReference>
<dbReference type="PANTHER" id="PTHR44086">
    <property type="entry name" value="THIOSULFATE SULFURTRANSFERASE RDL2, MITOCHONDRIAL-RELATED"/>
    <property type="match status" value="1"/>
</dbReference>
<accession>A0A6J1MEZ9</accession>
<dbReference type="CDD" id="cd01519">
    <property type="entry name" value="RHOD_HSP67B2"/>
    <property type="match status" value="1"/>
</dbReference>
<dbReference type="AlphaFoldDB" id="A0A6J1MEZ9"/>
<proteinExistence type="predicted"/>
<keyword evidence="2" id="KW-1185">Reference proteome</keyword>
<feature type="domain" description="Rhodanese" evidence="1">
    <location>
        <begin position="76"/>
        <end position="174"/>
    </location>
</feature>
<dbReference type="OrthoDB" id="566238at2759"/>
<dbReference type="SMART" id="SM00450">
    <property type="entry name" value="RHOD"/>
    <property type="match status" value="1"/>
</dbReference>